<proteinExistence type="inferred from homology"/>
<dbReference type="NCBIfam" id="NF008745">
    <property type="entry name" value="PRK11778.1"/>
    <property type="match status" value="1"/>
</dbReference>
<dbReference type="SUPFAM" id="SSF52096">
    <property type="entry name" value="ClpP/crotonase"/>
    <property type="match status" value="1"/>
</dbReference>
<evidence type="ECO:0000256" key="7">
    <source>
        <dbReference type="ARBA" id="ARBA00022825"/>
    </source>
</evidence>
<feature type="domain" description="Peptidase S49" evidence="11">
    <location>
        <begin position="157"/>
        <end position="306"/>
    </location>
</feature>
<dbReference type="PANTHER" id="PTHR42987:SF4">
    <property type="entry name" value="PROTEASE SOHB-RELATED"/>
    <property type="match status" value="1"/>
</dbReference>
<keyword evidence="5" id="KW-0812">Transmembrane</keyword>
<dbReference type="STRING" id="406100.SAMN04488052_104309"/>
<evidence type="ECO:0000256" key="1">
    <source>
        <dbReference type="ARBA" id="ARBA00004236"/>
    </source>
</evidence>
<dbReference type="RefSeq" id="WP_091643759.1">
    <property type="nucleotide sequence ID" value="NZ_FOEG01000004.1"/>
</dbReference>
<dbReference type="CDD" id="cd07023">
    <property type="entry name" value="S49_Sppa_N_C"/>
    <property type="match status" value="1"/>
</dbReference>
<evidence type="ECO:0000259" key="12">
    <source>
        <dbReference type="Pfam" id="PF08496"/>
    </source>
</evidence>
<dbReference type="InterPro" id="IPR029045">
    <property type="entry name" value="ClpP/crotonase-like_dom_sf"/>
</dbReference>
<evidence type="ECO:0000313" key="14">
    <source>
        <dbReference type="Proteomes" id="UP000199657"/>
    </source>
</evidence>
<dbReference type="OrthoDB" id="5614232at2"/>
<keyword evidence="8" id="KW-1133">Transmembrane helix</keyword>
<evidence type="ECO:0000256" key="4">
    <source>
        <dbReference type="ARBA" id="ARBA00022670"/>
    </source>
</evidence>
<dbReference type="InterPro" id="IPR047272">
    <property type="entry name" value="S49_SppA_C"/>
</dbReference>
<dbReference type="InterPro" id="IPR002142">
    <property type="entry name" value="Peptidase_S49"/>
</dbReference>
<dbReference type="EMBL" id="FOEG01000004">
    <property type="protein sequence ID" value="SEO92000.1"/>
    <property type="molecule type" value="Genomic_DNA"/>
</dbReference>
<sequence length="337" mass="37866">MAFVYEYGMFLAKALTVVVSILIVLAGISAVAGRDREQGRESLRVRKLNNRYRDMRRTLSNAMTERKLFQRFRRSGRQTDTDHPTQGEPPAQGPKHRVYLLRFEGDIRASRVENLREEVTAVLTQARPGQDEVVLCLESPGGLVHSYGLAASQLTRLRDRGIRLTAAVDRVAASGGYLMASVADRIVAAPFAVVGSIGVVAQLPNIHRLLKRHDVDVEMHTAGQHKRTLTTLGENTHAGRRKFQQELDEIHGLFKRFVHRYRPSLDLEQVATGEHWYGEQAVDLNLVDALQTSDDLLMAKAEEADVFEVTFRRKQSISKRITLGIETALERLLRGGH</sequence>
<feature type="region of interest" description="Disordered" evidence="10">
    <location>
        <begin position="72"/>
        <end position="95"/>
    </location>
</feature>
<gene>
    <name evidence="13" type="ORF">SAMN04488052_104309</name>
</gene>
<keyword evidence="6" id="KW-0378">Hydrolase</keyword>
<name>A0A1H8TLR0_9GAMM</name>
<dbReference type="InterPro" id="IPR013703">
    <property type="entry name" value="Peptidase_S49_N_proteobac"/>
</dbReference>
<keyword evidence="7" id="KW-0720">Serine protease</keyword>
<evidence type="ECO:0000256" key="10">
    <source>
        <dbReference type="SAM" id="MobiDB-lite"/>
    </source>
</evidence>
<dbReference type="PANTHER" id="PTHR42987">
    <property type="entry name" value="PEPTIDASE S49"/>
    <property type="match status" value="1"/>
</dbReference>
<organism evidence="13 14">
    <name type="scientific">Aquisalimonas asiatica</name>
    <dbReference type="NCBI Taxonomy" id="406100"/>
    <lineage>
        <taxon>Bacteria</taxon>
        <taxon>Pseudomonadati</taxon>
        <taxon>Pseudomonadota</taxon>
        <taxon>Gammaproteobacteria</taxon>
        <taxon>Chromatiales</taxon>
        <taxon>Ectothiorhodospiraceae</taxon>
        <taxon>Aquisalimonas</taxon>
    </lineage>
</organism>
<dbReference type="Gene3D" id="3.90.226.10">
    <property type="entry name" value="2-enoyl-CoA Hydratase, Chain A, domain 1"/>
    <property type="match status" value="1"/>
</dbReference>
<dbReference type="GO" id="GO:0004252">
    <property type="term" value="F:serine-type endopeptidase activity"/>
    <property type="evidence" value="ECO:0007669"/>
    <property type="project" value="InterPro"/>
</dbReference>
<keyword evidence="14" id="KW-1185">Reference proteome</keyword>
<evidence type="ECO:0000313" key="13">
    <source>
        <dbReference type="EMBL" id="SEO92000.1"/>
    </source>
</evidence>
<dbReference type="GO" id="GO:0006508">
    <property type="term" value="P:proteolysis"/>
    <property type="evidence" value="ECO:0007669"/>
    <property type="project" value="UniProtKB-KW"/>
</dbReference>
<dbReference type="Proteomes" id="UP000199657">
    <property type="component" value="Unassembled WGS sequence"/>
</dbReference>
<protein>
    <submittedName>
        <fullName evidence="13">Serine protease SohB</fullName>
    </submittedName>
</protein>
<accession>A0A1H8TLR0</accession>
<dbReference type="Pfam" id="PF08496">
    <property type="entry name" value="Peptidase_S49_N"/>
    <property type="match status" value="1"/>
</dbReference>
<dbReference type="AlphaFoldDB" id="A0A1H8TLR0"/>
<evidence type="ECO:0000256" key="6">
    <source>
        <dbReference type="ARBA" id="ARBA00022801"/>
    </source>
</evidence>
<evidence type="ECO:0000256" key="2">
    <source>
        <dbReference type="ARBA" id="ARBA00008683"/>
    </source>
</evidence>
<dbReference type="Pfam" id="PF01343">
    <property type="entry name" value="Peptidase_S49"/>
    <property type="match status" value="1"/>
</dbReference>
<reference evidence="13 14" key="1">
    <citation type="submission" date="2016-10" db="EMBL/GenBank/DDBJ databases">
        <authorList>
            <person name="de Groot N.N."/>
        </authorList>
    </citation>
    <scope>NUCLEOTIDE SEQUENCE [LARGE SCALE GENOMIC DNA]</scope>
    <source>
        <strain evidence="13 14">CGMCC 1.6291</strain>
    </source>
</reference>
<evidence type="ECO:0000256" key="3">
    <source>
        <dbReference type="ARBA" id="ARBA00022475"/>
    </source>
</evidence>
<evidence type="ECO:0000256" key="9">
    <source>
        <dbReference type="ARBA" id="ARBA00023136"/>
    </source>
</evidence>
<keyword evidence="3" id="KW-1003">Cell membrane</keyword>
<evidence type="ECO:0000259" key="11">
    <source>
        <dbReference type="Pfam" id="PF01343"/>
    </source>
</evidence>
<comment type="subcellular location">
    <subcellularLocation>
        <location evidence="1">Cell membrane</location>
    </subcellularLocation>
</comment>
<feature type="domain" description="Peptidase S49 N-terminal proteobacteria" evidence="12">
    <location>
        <begin position="3"/>
        <end position="154"/>
    </location>
</feature>
<keyword evidence="9" id="KW-0472">Membrane</keyword>
<evidence type="ECO:0000256" key="8">
    <source>
        <dbReference type="ARBA" id="ARBA00022989"/>
    </source>
</evidence>
<keyword evidence="4 13" id="KW-0645">Protease</keyword>
<dbReference type="GO" id="GO:0005886">
    <property type="term" value="C:plasma membrane"/>
    <property type="evidence" value="ECO:0007669"/>
    <property type="project" value="UniProtKB-SubCell"/>
</dbReference>
<dbReference type="Gene3D" id="6.20.330.10">
    <property type="match status" value="1"/>
</dbReference>
<comment type="similarity">
    <text evidence="2">Belongs to the peptidase S49 family.</text>
</comment>
<evidence type="ECO:0000256" key="5">
    <source>
        <dbReference type="ARBA" id="ARBA00022692"/>
    </source>
</evidence>